<dbReference type="InterPro" id="IPR036520">
    <property type="entry name" value="UPF0759_sf"/>
</dbReference>
<proteinExistence type="predicted"/>
<reference evidence="1 2" key="1">
    <citation type="submission" date="2021-11" db="EMBL/GenBank/DDBJ databases">
        <authorList>
            <person name="Oh E.-T."/>
            <person name="Kim S.-B."/>
        </authorList>
    </citation>
    <scope>NUCLEOTIDE SEQUENCE [LARGE SCALE GENOMIC DNA]</scope>
    <source>
        <strain evidence="1 2">MMS20-SJTR3</strain>
    </source>
</reference>
<name>A0ABS8K6T6_9BURK</name>
<dbReference type="SUPFAM" id="SSF117396">
    <property type="entry name" value="TM1631-like"/>
    <property type="match status" value="1"/>
</dbReference>
<comment type="caution">
    <text evidence="1">The sequence shown here is derived from an EMBL/GenBank/DDBJ whole genome shotgun (WGS) entry which is preliminary data.</text>
</comment>
<evidence type="ECO:0000313" key="2">
    <source>
        <dbReference type="Proteomes" id="UP001431019"/>
    </source>
</evidence>
<evidence type="ECO:0000313" key="1">
    <source>
        <dbReference type="EMBL" id="MCC8397695.1"/>
    </source>
</evidence>
<dbReference type="Proteomes" id="UP001431019">
    <property type="component" value="Unassembled WGS sequence"/>
</dbReference>
<keyword evidence="2" id="KW-1185">Reference proteome</keyword>
<sequence length="86" mass="9418">MLLRMLAAPVGRVGKPDRWRFLLGSRPVIANVNPQTPGLAELADHINRLAAIAARVDAILNNNWEDQGQRNAKTLMQILGGNVIQP</sequence>
<dbReference type="EMBL" id="JAJITD010000045">
    <property type="protein sequence ID" value="MCC8397695.1"/>
    <property type="molecule type" value="Genomic_DNA"/>
</dbReference>
<accession>A0ABS8K6T6</accession>
<organism evidence="1 2">
    <name type="scientific">Paraburkholderia sejongensis</name>
    <dbReference type="NCBI Taxonomy" id="2886946"/>
    <lineage>
        <taxon>Bacteria</taxon>
        <taxon>Pseudomonadati</taxon>
        <taxon>Pseudomonadota</taxon>
        <taxon>Betaproteobacteria</taxon>
        <taxon>Burkholderiales</taxon>
        <taxon>Burkholderiaceae</taxon>
        <taxon>Paraburkholderia</taxon>
    </lineage>
</organism>
<gene>
    <name evidence="1" type="ORF">LJ656_34760</name>
</gene>
<protein>
    <submittedName>
        <fullName evidence="1">Uncharacterized protein</fullName>
    </submittedName>
</protein>
<dbReference type="RefSeq" id="WP_230513948.1">
    <property type="nucleotide sequence ID" value="NZ_JAJITD010000045.1"/>
</dbReference>